<organism evidence="2 3">
    <name type="scientific">Portunus trituberculatus</name>
    <name type="common">Swimming crab</name>
    <name type="synonym">Neptunus trituberculatus</name>
    <dbReference type="NCBI Taxonomy" id="210409"/>
    <lineage>
        <taxon>Eukaryota</taxon>
        <taxon>Metazoa</taxon>
        <taxon>Ecdysozoa</taxon>
        <taxon>Arthropoda</taxon>
        <taxon>Crustacea</taxon>
        <taxon>Multicrustacea</taxon>
        <taxon>Malacostraca</taxon>
        <taxon>Eumalacostraca</taxon>
        <taxon>Eucarida</taxon>
        <taxon>Decapoda</taxon>
        <taxon>Pleocyemata</taxon>
        <taxon>Brachyura</taxon>
        <taxon>Eubrachyura</taxon>
        <taxon>Portunoidea</taxon>
        <taxon>Portunidae</taxon>
        <taxon>Portuninae</taxon>
        <taxon>Portunus</taxon>
    </lineage>
</organism>
<sequence length="204" mass="22795">MEILEPSCRTRRCQQQQQQQAAAAAAAPPTAPLLPPSDDEALGVEAGVGAGESSSAFMRHEHGWKNRGSMSTSPQSPRKIRPQHTFSLPSPCINNLLKYNNINKKLRSVPLGSFFQRFTKRTQALHISPDLRSFKLKQSTKSSSYFFESVKRIVATPSEHTTSMTTTKQDYSTIQVTVPNNWTDNKATLGDNLFFSKEILLLQR</sequence>
<comment type="caution">
    <text evidence="2">The sequence shown here is derived from an EMBL/GenBank/DDBJ whole genome shotgun (WGS) entry which is preliminary data.</text>
</comment>
<name>A0A5B7DYG3_PORTR</name>
<dbReference type="EMBL" id="VSRR010001605">
    <property type="protein sequence ID" value="MPC26488.1"/>
    <property type="molecule type" value="Genomic_DNA"/>
</dbReference>
<reference evidence="2 3" key="1">
    <citation type="submission" date="2019-05" db="EMBL/GenBank/DDBJ databases">
        <title>Another draft genome of Portunus trituberculatus and its Hox gene families provides insights of decapod evolution.</title>
        <authorList>
            <person name="Jeong J.-H."/>
            <person name="Song I."/>
            <person name="Kim S."/>
            <person name="Choi T."/>
            <person name="Kim D."/>
            <person name="Ryu S."/>
            <person name="Kim W."/>
        </authorList>
    </citation>
    <scope>NUCLEOTIDE SEQUENCE [LARGE SCALE GENOMIC DNA]</scope>
    <source>
        <tissue evidence="2">Muscle</tissue>
    </source>
</reference>
<dbReference type="AlphaFoldDB" id="A0A5B7DYG3"/>
<keyword evidence="3" id="KW-1185">Reference proteome</keyword>
<feature type="region of interest" description="Disordered" evidence="1">
    <location>
        <begin position="1"/>
        <end position="43"/>
    </location>
</feature>
<protein>
    <submittedName>
        <fullName evidence="2">Uncharacterized protein</fullName>
    </submittedName>
</protein>
<feature type="compositionally biased region" description="Low complexity" evidence="1">
    <location>
        <begin position="14"/>
        <end position="27"/>
    </location>
</feature>
<accession>A0A5B7DYG3</accession>
<evidence type="ECO:0000313" key="3">
    <source>
        <dbReference type="Proteomes" id="UP000324222"/>
    </source>
</evidence>
<evidence type="ECO:0000313" key="2">
    <source>
        <dbReference type="EMBL" id="MPC26488.1"/>
    </source>
</evidence>
<proteinExistence type="predicted"/>
<gene>
    <name evidence="2" type="ORF">E2C01_019628</name>
</gene>
<evidence type="ECO:0000256" key="1">
    <source>
        <dbReference type="SAM" id="MobiDB-lite"/>
    </source>
</evidence>
<dbReference type="Proteomes" id="UP000324222">
    <property type="component" value="Unassembled WGS sequence"/>
</dbReference>
<feature type="region of interest" description="Disordered" evidence="1">
    <location>
        <begin position="61"/>
        <end position="85"/>
    </location>
</feature>